<evidence type="ECO:0000256" key="2">
    <source>
        <dbReference type="ARBA" id="ARBA00005801"/>
    </source>
</evidence>
<dbReference type="OrthoDB" id="9789291at2"/>
<evidence type="ECO:0000256" key="15">
    <source>
        <dbReference type="ARBA" id="ARBA00067082"/>
    </source>
</evidence>
<dbReference type="Pfam" id="PF06750">
    <property type="entry name" value="A24_N_bact"/>
    <property type="match status" value="1"/>
</dbReference>
<dbReference type="RefSeq" id="WP_148894153.1">
    <property type="nucleotide sequence ID" value="NZ_VNIB01000001.1"/>
</dbReference>
<evidence type="ECO:0000256" key="8">
    <source>
        <dbReference type="ARBA" id="ARBA00022691"/>
    </source>
</evidence>
<evidence type="ECO:0000256" key="12">
    <source>
        <dbReference type="ARBA" id="ARBA00023136"/>
    </source>
</evidence>
<keyword evidence="6 18" id="KW-0645">Protease</keyword>
<reference evidence="22 23" key="1">
    <citation type="submission" date="2019-07" db="EMBL/GenBank/DDBJ databases">
        <title>Genomic Encyclopedia of Type Strains, Phase IV (KMG-IV): sequencing the most valuable type-strain genomes for metagenomic binning, comparative biology and taxonomic classification.</title>
        <authorList>
            <person name="Goeker M."/>
        </authorList>
    </citation>
    <scope>NUCLEOTIDE SEQUENCE [LARGE SCALE GENOMIC DNA]</scope>
    <source>
        <strain evidence="22 23">SS015</strain>
    </source>
</reference>
<keyword evidence="4" id="KW-0997">Cell inner membrane</keyword>
<dbReference type="AlphaFoldDB" id="A0A5D3WN67"/>
<evidence type="ECO:0000256" key="1">
    <source>
        <dbReference type="ARBA" id="ARBA00004429"/>
    </source>
</evidence>
<evidence type="ECO:0000256" key="3">
    <source>
        <dbReference type="ARBA" id="ARBA00022475"/>
    </source>
</evidence>
<evidence type="ECO:0000256" key="17">
    <source>
        <dbReference type="RuleBase" id="RU003793"/>
    </source>
</evidence>
<evidence type="ECO:0000313" key="23">
    <source>
        <dbReference type="Proteomes" id="UP000324159"/>
    </source>
</evidence>
<dbReference type="InterPro" id="IPR010627">
    <property type="entry name" value="Prepilin_pept_A24_N"/>
</dbReference>
<evidence type="ECO:0000256" key="10">
    <source>
        <dbReference type="ARBA" id="ARBA00022801"/>
    </source>
</evidence>
<evidence type="ECO:0000259" key="20">
    <source>
        <dbReference type="Pfam" id="PF01478"/>
    </source>
</evidence>
<proteinExistence type="inferred from homology"/>
<evidence type="ECO:0000256" key="13">
    <source>
        <dbReference type="ARBA" id="ARBA00023268"/>
    </source>
</evidence>
<feature type="transmembrane region" description="Helical" evidence="19">
    <location>
        <begin position="129"/>
        <end position="148"/>
    </location>
</feature>
<comment type="catalytic activity">
    <reaction evidence="14 18">
        <text>Typically cleaves a -Gly-|-Phe- bond to release an N-terminal, basic peptide of 5-8 residues from type IV prepilin, and then N-methylates the new N-terminal amino group, the methyl donor being S-adenosyl-L-methionine.</text>
        <dbReference type="EC" id="3.4.23.43"/>
    </reaction>
</comment>
<evidence type="ECO:0000256" key="18">
    <source>
        <dbReference type="RuleBase" id="RU003794"/>
    </source>
</evidence>
<dbReference type="Proteomes" id="UP000324159">
    <property type="component" value="Unassembled WGS sequence"/>
</dbReference>
<feature type="transmembrane region" description="Helical" evidence="19">
    <location>
        <begin position="6"/>
        <end position="27"/>
    </location>
</feature>
<dbReference type="InterPro" id="IPR000045">
    <property type="entry name" value="Prepilin_IV_endopep_pep"/>
</dbReference>
<evidence type="ECO:0000256" key="9">
    <source>
        <dbReference type="ARBA" id="ARBA00022692"/>
    </source>
</evidence>
<evidence type="ECO:0000256" key="14">
    <source>
        <dbReference type="ARBA" id="ARBA00050401"/>
    </source>
</evidence>
<keyword evidence="11 19" id="KW-1133">Transmembrane helix</keyword>
<keyword evidence="13 18" id="KW-0511">Multifunctional enzyme</keyword>
<feature type="transmembrane region" description="Helical" evidence="19">
    <location>
        <begin position="154"/>
        <end position="175"/>
    </location>
</feature>
<dbReference type="PANTHER" id="PTHR30487">
    <property type="entry name" value="TYPE 4 PREPILIN-LIKE PROTEINS LEADER PEPTIDE-PROCESSING ENZYME"/>
    <property type="match status" value="1"/>
</dbReference>
<dbReference type="PRINTS" id="PR00864">
    <property type="entry name" value="PREPILNPTASE"/>
</dbReference>
<dbReference type="EC" id="3.4.23.43" evidence="15 18"/>
<evidence type="ECO:0000256" key="16">
    <source>
        <dbReference type="ARBA" id="ARBA00071870"/>
    </source>
</evidence>
<evidence type="ECO:0000256" key="19">
    <source>
        <dbReference type="SAM" id="Phobius"/>
    </source>
</evidence>
<feature type="transmembrane region" description="Helical" evidence="19">
    <location>
        <begin position="187"/>
        <end position="216"/>
    </location>
</feature>
<sequence>MPPVYYFLLASAFVLGACIGSFLNVCIHRIPAGESIVSPGSRCPGCGRPIRWYENIPLLSWLLLRGCCAGCGMRIAVRYPLVEALTGGLFLLVLKSFGFSWGTPVYWFFAAALVVITFIDLDHQIIPDVISLPGIVAGFAASFLLPWLSWVDSLLGVLAGGGSLLLVAGVYRLLTGKEGMGGGDVKLLAMIGAFLGWQAVLPVILFSSFAGSAVGIPLMLAQKADGKLALPFGPFLSLGALIQLFWGEKIFHWYLSLF</sequence>
<keyword evidence="5 18" id="KW-0489">Methyltransferase</keyword>
<dbReference type="InterPro" id="IPR050882">
    <property type="entry name" value="Prepilin_peptidase/N-MTase"/>
</dbReference>
<feature type="domain" description="Prepilin type IV endopeptidase peptidase" evidence="20">
    <location>
        <begin position="107"/>
        <end position="216"/>
    </location>
</feature>
<dbReference type="GO" id="GO:0005886">
    <property type="term" value="C:plasma membrane"/>
    <property type="evidence" value="ECO:0007669"/>
    <property type="project" value="UniProtKB-SubCell"/>
</dbReference>
<keyword evidence="3" id="KW-1003">Cell membrane</keyword>
<keyword evidence="23" id="KW-1185">Reference proteome</keyword>
<keyword evidence="12 19" id="KW-0472">Membrane</keyword>
<protein>
    <recommendedName>
        <fullName evidence="16 18">Prepilin leader peptidase/N-methyltransferase</fullName>
        <ecNumber evidence="18">2.1.1.-</ecNumber>
        <ecNumber evidence="15 18">3.4.23.43</ecNumber>
    </recommendedName>
</protein>
<comment type="function">
    <text evidence="18">Plays an essential role in type IV pili and type II pseudopili formation by proteolytically removing the leader sequence from substrate proteins and subsequently monomethylating the alpha-amino group of the newly exposed N-terminal phenylalanine.</text>
</comment>
<dbReference type="Gene3D" id="1.20.120.1220">
    <property type="match status" value="1"/>
</dbReference>
<accession>A0A5D3WN67</accession>
<comment type="subcellular location">
    <subcellularLocation>
        <location evidence="1">Cell inner membrane</location>
        <topology evidence="1">Multi-pass membrane protein</topology>
    </subcellularLocation>
    <subcellularLocation>
        <location evidence="18">Cell membrane</location>
        <topology evidence="18">Multi-pass membrane protein</topology>
    </subcellularLocation>
</comment>
<dbReference type="GO" id="GO:0032259">
    <property type="term" value="P:methylation"/>
    <property type="evidence" value="ECO:0007669"/>
    <property type="project" value="UniProtKB-KW"/>
</dbReference>
<dbReference type="PANTHER" id="PTHR30487:SF0">
    <property type="entry name" value="PREPILIN LEADER PEPTIDASE_N-METHYLTRANSFERASE-RELATED"/>
    <property type="match status" value="1"/>
</dbReference>
<evidence type="ECO:0000256" key="7">
    <source>
        <dbReference type="ARBA" id="ARBA00022679"/>
    </source>
</evidence>
<dbReference type="GO" id="GO:0006465">
    <property type="term" value="P:signal peptide processing"/>
    <property type="evidence" value="ECO:0007669"/>
    <property type="project" value="TreeGrafter"/>
</dbReference>
<comment type="caution">
    <text evidence="22">The sequence shown here is derived from an EMBL/GenBank/DDBJ whole genome shotgun (WGS) entry which is preliminary data.</text>
</comment>
<evidence type="ECO:0000256" key="6">
    <source>
        <dbReference type="ARBA" id="ARBA00022670"/>
    </source>
</evidence>
<organism evidence="22 23">
    <name type="scientific">Geothermobacter ehrlichii</name>
    <dbReference type="NCBI Taxonomy" id="213224"/>
    <lineage>
        <taxon>Bacteria</taxon>
        <taxon>Pseudomonadati</taxon>
        <taxon>Thermodesulfobacteriota</taxon>
        <taxon>Desulfuromonadia</taxon>
        <taxon>Desulfuromonadales</taxon>
        <taxon>Geothermobacteraceae</taxon>
        <taxon>Geothermobacter</taxon>
    </lineage>
</organism>
<keyword evidence="9 18" id="KW-0812">Transmembrane</keyword>
<dbReference type="EC" id="2.1.1.-" evidence="18"/>
<feature type="transmembrane region" description="Helical" evidence="19">
    <location>
        <begin position="105"/>
        <end position="122"/>
    </location>
</feature>
<name>A0A5D3WN67_9BACT</name>
<keyword evidence="10 18" id="KW-0378">Hydrolase</keyword>
<dbReference type="GO" id="GO:0004190">
    <property type="term" value="F:aspartic-type endopeptidase activity"/>
    <property type="evidence" value="ECO:0007669"/>
    <property type="project" value="UniProtKB-EC"/>
</dbReference>
<keyword evidence="7 18" id="KW-0808">Transferase</keyword>
<dbReference type="InterPro" id="IPR014032">
    <property type="entry name" value="Peptidase_A24A_bac"/>
</dbReference>
<feature type="domain" description="Prepilin peptidase A24 N-terminal" evidence="21">
    <location>
        <begin position="14"/>
        <end position="95"/>
    </location>
</feature>
<evidence type="ECO:0000313" key="22">
    <source>
        <dbReference type="EMBL" id="TYO99954.1"/>
    </source>
</evidence>
<dbReference type="EMBL" id="VNIB01000001">
    <property type="protein sequence ID" value="TYO99954.1"/>
    <property type="molecule type" value="Genomic_DNA"/>
</dbReference>
<evidence type="ECO:0000259" key="21">
    <source>
        <dbReference type="Pfam" id="PF06750"/>
    </source>
</evidence>
<feature type="transmembrane region" description="Helical" evidence="19">
    <location>
        <begin position="228"/>
        <end position="246"/>
    </location>
</feature>
<evidence type="ECO:0000256" key="4">
    <source>
        <dbReference type="ARBA" id="ARBA00022519"/>
    </source>
</evidence>
<dbReference type="FunFam" id="1.20.120.1220:FF:000001">
    <property type="entry name" value="Type 4 prepilin-like proteins leader peptide-processing enzyme"/>
    <property type="match status" value="1"/>
</dbReference>
<comment type="similarity">
    <text evidence="2 17">Belongs to the peptidase A24 family.</text>
</comment>
<dbReference type="GO" id="GO:0008168">
    <property type="term" value="F:methyltransferase activity"/>
    <property type="evidence" value="ECO:0007669"/>
    <property type="project" value="UniProtKB-KW"/>
</dbReference>
<evidence type="ECO:0000256" key="5">
    <source>
        <dbReference type="ARBA" id="ARBA00022603"/>
    </source>
</evidence>
<keyword evidence="8" id="KW-0949">S-adenosyl-L-methionine</keyword>
<gene>
    <name evidence="22" type="ORF">EDC39_101114</name>
</gene>
<dbReference type="Pfam" id="PF01478">
    <property type="entry name" value="Peptidase_A24"/>
    <property type="match status" value="1"/>
</dbReference>
<evidence type="ECO:0000256" key="11">
    <source>
        <dbReference type="ARBA" id="ARBA00022989"/>
    </source>
</evidence>